<keyword evidence="4" id="KW-1185">Reference proteome</keyword>
<dbReference type="InterPro" id="IPR028976">
    <property type="entry name" value="CheC-like_sf"/>
</dbReference>
<evidence type="ECO:0000256" key="1">
    <source>
        <dbReference type="ARBA" id="ARBA00022500"/>
    </source>
</evidence>
<organism evidence="3 4">
    <name type="scientific">Glaciecola petra</name>
    <dbReference type="NCBI Taxonomy" id="3075602"/>
    <lineage>
        <taxon>Bacteria</taxon>
        <taxon>Pseudomonadati</taxon>
        <taxon>Pseudomonadota</taxon>
        <taxon>Gammaproteobacteria</taxon>
        <taxon>Alteromonadales</taxon>
        <taxon>Alteromonadaceae</taxon>
        <taxon>Glaciecola</taxon>
    </lineage>
</organism>
<dbReference type="Gene3D" id="3.40.1550.10">
    <property type="entry name" value="CheC-like"/>
    <property type="match status" value="1"/>
</dbReference>
<dbReference type="EMBL" id="JAVRHX010000005">
    <property type="protein sequence ID" value="MDT0596186.1"/>
    <property type="molecule type" value="Genomic_DNA"/>
</dbReference>
<evidence type="ECO:0000313" key="3">
    <source>
        <dbReference type="EMBL" id="MDT0596186.1"/>
    </source>
</evidence>
<sequence>MNVEFINPFILSLQNVVQTMAQIELRAEKPEKKVDETAKGEVSGIIGMIGPQIKGSLAITFDKKLAQNMMLNMLGESSDTIDDDMRDLVGEMTNMLCGGAKSLLAEQNYQFNMATPVIVSGERHIIQHKVDGPKILLQFTSDKGNAYLEICFDS</sequence>
<dbReference type="Pfam" id="PF13690">
    <property type="entry name" value="CheX"/>
    <property type="match status" value="1"/>
</dbReference>
<name>A0ABU2ZVC5_9ALTE</name>
<proteinExistence type="predicted"/>
<dbReference type="InterPro" id="IPR028051">
    <property type="entry name" value="CheX-like_dom"/>
</dbReference>
<dbReference type="Proteomes" id="UP001253545">
    <property type="component" value="Unassembled WGS sequence"/>
</dbReference>
<keyword evidence="1" id="KW-0145">Chemotaxis</keyword>
<protein>
    <submittedName>
        <fullName evidence="3">Chemotaxis protein CheX</fullName>
    </submittedName>
</protein>
<gene>
    <name evidence="3" type="ORF">RM552_15130</name>
</gene>
<dbReference type="CDD" id="cd17906">
    <property type="entry name" value="CheX"/>
    <property type="match status" value="1"/>
</dbReference>
<reference evidence="3 4" key="1">
    <citation type="submission" date="2023-09" db="EMBL/GenBank/DDBJ databases">
        <authorList>
            <person name="Rey-Velasco X."/>
        </authorList>
    </citation>
    <scope>NUCLEOTIDE SEQUENCE [LARGE SCALE GENOMIC DNA]</scope>
    <source>
        <strain evidence="3 4">P117</strain>
    </source>
</reference>
<accession>A0ABU2ZVC5</accession>
<dbReference type="InterPro" id="IPR038756">
    <property type="entry name" value="CheX-like"/>
</dbReference>
<dbReference type="PANTHER" id="PTHR39452">
    <property type="entry name" value="CHEY-P PHOSPHATASE CHEX"/>
    <property type="match status" value="1"/>
</dbReference>
<dbReference type="RefSeq" id="WP_311369707.1">
    <property type="nucleotide sequence ID" value="NZ_JAVRHX010000005.1"/>
</dbReference>
<evidence type="ECO:0000313" key="4">
    <source>
        <dbReference type="Proteomes" id="UP001253545"/>
    </source>
</evidence>
<comment type="caution">
    <text evidence="3">The sequence shown here is derived from an EMBL/GenBank/DDBJ whole genome shotgun (WGS) entry which is preliminary data.</text>
</comment>
<evidence type="ECO:0000259" key="2">
    <source>
        <dbReference type="Pfam" id="PF13690"/>
    </source>
</evidence>
<dbReference type="PANTHER" id="PTHR39452:SF1">
    <property type="entry name" value="CHEY-P PHOSPHATASE CHEX"/>
    <property type="match status" value="1"/>
</dbReference>
<dbReference type="SUPFAM" id="SSF103039">
    <property type="entry name" value="CheC-like"/>
    <property type="match status" value="1"/>
</dbReference>
<feature type="domain" description="Chemotaxis phosphatase CheX-like" evidence="2">
    <location>
        <begin position="42"/>
        <end position="139"/>
    </location>
</feature>